<feature type="transmembrane region" description="Helical" evidence="1">
    <location>
        <begin position="149"/>
        <end position="169"/>
    </location>
</feature>
<feature type="transmembrane region" description="Helical" evidence="1">
    <location>
        <begin position="261"/>
        <end position="279"/>
    </location>
</feature>
<feature type="transmembrane region" description="Helical" evidence="1">
    <location>
        <begin position="323"/>
        <end position="345"/>
    </location>
</feature>
<organism evidence="2 3">
    <name type="scientific">Longispora fulva</name>
    <dbReference type="NCBI Taxonomy" id="619741"/>
    <lineage>
        <taxon>Bacteria</taxon>
        <taxon>Bacillati</taxon>
        <taxon>Actinomycetota</taxon>
        <taxon>Actinomycetes</taxon>
        <taxon>Micromonosporales</taxon>
        <taxon>Micromonosporaceae</taxon>
        <taxon>Longispora</taxon>
    </lineage>
</organism>
<reference evidence="2" key="1">
    <citation type="submission" date="2020-11" db="EMBL/GenBank/DDBJ databases">
        <title>Sequencing the genomes of 1000 actinobacteria strains.</title>
        <authorList>
            <person name="Klenk H.-P."/>
        </authorList>
    </citation>
    <scope>NUCLEOTIDE SEQUENCE</scope>
    <source>
        <strain evidence="2">DSM 45356</strain>
    </source>
</reference>
<feature type="transmembrane region" description="Helical" evidence="1">
    <location>
        <begin position="62"/>
        <end position="83"/>
    </location>
</feature>
<evidence type="ECO:0000313" key="3">
    <source>
        <dbReference type="Proteomes" id="UP000622552"/>
    </source>
</evidence>
<dbReference type="AlphaFoldDB" id="A0A8J7KPT2"/>
<keyword evidence="1" id="KW-1133">Transmembrane helix</keyword>
<dbReference type="RefSeq" id="WP_197008040.1">
    <property type="nucleotide sequence ID" value="NZ_BONS01000013.1"/>
</dbReference>
<feature type="transmembrane region" description="Helical" evidence="1">
    <location>
        <begin position="229"/>
        <end position="249"/>
    </location>
</feature>
<keyword evidence="3" id="KW-1185">Reference proteome</keyword>
<feature type="transmembrane region" description="Helical" evidence="1">
    <location>
        <begin position="33"/>
        <end position="50"/>
    </location>
</feature>
<gene>
    <name evidence="2" type="ORF">IW245_007845</name>
</gene>
<protein>
    <submittedName>
        <fullName evidence="2">Uncharacterized protein</fullName>
    </submittedName>
</protein>
<feature type="transmembrane region" description="Helical" evidence="1">
    <location>
        <begin position="291"/>
        <end position="317"/>
    </location>
</feature>
<evidence type="ECO:0000256" key="1">
    <source>
        <dbReference type="SAM" id="Phobius"/>
    </source>
</evidence>
<keyword evidence="1" id="KW-0472">Membrane</keyword>
<dbReference type="EMBL" id="JADOUF010000001">
    <property type="protein sequence ID" value="MBG6141651.1"/>
    <property type="molecule type" value="Genomic_DNA"/>
</dbReference>
<feature type="transmembrane region" description="Helical" evidence="1">
    <location>
        <begin position="181"/>
        <end position="202"/>
    </location>
</feature>
<evidence type="ECO:0000313" key="2">
    <source>
        <dbReference type="EMBL" id="MBG6141651.1"/>
    </source>
</evidence>
<dbReference type="Proteomes" id="UP000622552">
    <property type="component" value="Unassembled WGS sequence"/>
</dbReference>
<name>A0A8J7KPT2_9ACTN</name>
<proteinExistence type="predicted"/>
<accession>A0A8J7KPT2</accession>
<keyword evidence="1" id="KW-0812">Transmembrane</keyword>
<comment type="caution">
    <text evidence="2">The sequence shown here is derived from an EMBL/GenBank/DDBJ whole genome shotgun (WGS) entry which is preliminary data.</text>
</comment>
<sequence length="395" mass="41943">MSPVRPGRWTGPTSTGSGVDQGRVWLSAQLGRVRTVTGLTATVLIAVMLASDLGPLIPVPHFLHQGVNALAASALIMAVATHLDRAKGQPHHLTADGVRRRRPVVCAALELLLAGVRRAVRRRHTVAARLEPVLEAVEERVADKAVRHALYSLAVGSTTYVWLLVAQISSAGHAVPPRLHELVLCVGAAFAFAGGLVLWGIWKSAIGAAARRDGMPDPTGIARLRTTRVAYRAFTLSAVLVTALLTLDVHDAGAIAWYDHQFLLALASGPLVLGLVAHAQQRIPTLRRAWTYWWGGLGGVGLLLAGQTAGLVATGHLPLPMTWQETVCALVNSVAVAGVILRYCIWTDHTEADILLMAEAELSSALGRDIDLAALAKLAPGQIEELLSRPGDETS</sequence>